<evidence type="ECO:0000313" key="3">
    <source>
        <dbReference type="Proteomes" id="UP000185479"/>
    </source>
</evidence>
<name>A0A1L7CN83_CORFL</name>
<evidence type="ECO:0000313" key="1">
    <source>
        <dbReference type="EMBL" id="APT87289.1"/>
    </source>
</evidence>
<proteinExistence type="predicted"/>
<dbReference type="GeneID" id="82880815"/>
<dbReference type="KEGG" id="cfc:CFLV_08855"/>
<dbReference type="InterPro" id="IPR035905">
    <property type="entry name" value="Barstar-like_sf"/>
</dbReference>
<dbReference type="EMBL" id="CP009246">
    <property type="protein sequence ID" value="APT87289.1"/>
    <property type="molecule type" value="Genomic_DNA"/>
</dbReference>
<dbReference type="EMBL" id="BJNB01000023">
    <property type="protein sequence ID" value="GEB98070.1"/>
    <property type="molecule type" value="Genomic_DNA"/>
</dbReference>
<dbReference type="Gene3D" id="3.30.370.10">
    <property type="entry name" value="Barstar-like"/>
    <property type="match status" value="1"/>
</dbReference>
<organism evidence="1 3">
    <name type="scientific">Corynebacterium flavescens</name>
    <dbReference type="NCBI Taxonomy" id="28028"/>
    <lineage>
        <taxon>Bacteria</taxon>
        <taxon>Bacillati</taxon>
        <taxon>Actinomycetota</taxon>
        <taxon>Actinomycetes</taxon>
        <taxon>Mycobacteriales</taxon>
        <taxon>Corynebacteriaceae</taxon>
        <taxon>Corynebacterium</taxon>
    </lineage>
</organism>
<reference evidence="1 3" key="1">
    <citation type="submission" date="2014-08" db="EMBL/GenBank/DDBJ databases">
        <title>Complete genome sequence of Corynebacterium flavescens OJ8(T)(=DSM 20296(T)), isolated from cheese.</title>
        <authorList>
            <person name="Ruckert C."/>
            <person name="Albersmeier A."/>
            <person name="Winkler A."/>
            <person name="Kalinowski J."/>
        </authorList>
    </citation>
    <scope>NUCLEOTIDE SEQUENCE [LARGE SCALE GENOMIC DNA]</scope>
    <source>
        <strain evidence="1 3">OJ8</strain>
    </source>
</reference>
<dbReference type="STRING" id="28028.CFLV_08855"/>
<evidence type="ECO:0000313" key="2">
    <source>
        <dbReference type="EMBL" id="GEB98070.1"/>
    </source>
</evidence>
<keyword evidence="3" id="KW-1185">Reference proteome</keyword>
<dbReference type="RefSeq" id="WP_075730216.1">
    <property type="nucleotide sequence ID" value="NZ_BJNB01000023.1"/>
</dbReference>
<sequence>MQRILLTEPIRSKEGFYAALGRVRGCANATPRNLDALADFLRENHVKVIVAADLLLEPADYAAIGLVLRDLSIRLVR</sequence>
<evidence type="ECO:0000313" key="4">
    <source>
        <dbReference type="Proteomes" id="UP000315353"/>
    </source>
</evidence>
<protein>
    <submittedName>
        <fullName evidence="1">Competence protein ComFC</fullName>
    </submittedName>
</protein>
<dbReference type="AlphaFoldDB" id="A0A1L7CN83"/>
<reference evidence="2 4" key="2">
    <citation type="submission" date="2019-06" db="EMBL/GenBank/DDBJ databases">
        <title>Whole genome shotgun sequence of Corynebacterium flavescens NBRC 14136.</title>
        <authorList>
            <person name="Hosoyama A."/>
            <person name="Uohara A."/>
            <person name="Ohji S."/>
            <person name="Ichikawa N."/>
        </authorList>
    </citation>
    <scope>NUCLEOTIDE SEQUENCE [LARGE SCALE GENOMIC DNA]</scope>
    <source>
        <strain evidence="2 4">NBRC 14136</strain>
    </source>
</reference>
<dbReference type="Proteomes" id="UP000315353">
    <property type="component" value="Unassembled WGS sequence"/>
</dbReference>
<dbReference type="Proteomes" id="UP000185479">
    <property type="component" value="Chromosome"/>
</dbReference>
<gene>
    <name evidence="2" type="ORF">CFL01nite_15650</name>
    <name evidence="1" type="ORF">CFLV_08855</name>
</gene>
<dbReference type="OrthoDB" id="4414764at2"/>
<dbReference type="SUPFAM" id="SSF52038">
    <property type="entry name" value="Barstar-related"/>
    <property type="match status" value="1"/>
</dbReference>
<accession>A0A1L7CN83</accession>